<dbReference type="EMBL" id="JAHHZF010000009">
    <property type="protein sequence ID" value="MBT9291408.1"/>
    <property type="molecule type" value="Genomic_DNA"/>
</dbReference>
<accession>A0A947GCH2</accession>
<dbReference type="Proteomes" id="UP000766595">
    <property type="component" value="Unassembled WGS sequence"/>
</dbReference>
<protein>
    <submittedName>
        <fullName evidence="2">(2Fe-2S)-binding protein</fullName>
    </submittedName>
</protein>
<dbReference type="InterPro" id="IPR041854">
    <property type="entry name" value="BFD-like_2Fe2S-bd_dom_sf"/>
</dbReference>
<dbReference type="AlphaFoldDB" id="A0A947GCH2"/>
<dbReference type="RefSeq" id="WP_261969949.1">
    <property type="nucleotide sequence ID" value="NZ_JAHHZF010000009.1"/>
</dbReference>
<evidence type="ECO:0000313" key="2">
    <source>
        <dbReference type="EMBL" id="MBT9291408.1"/>
    </source>
</evidence>
<reference evidence="2 3" key="1">
    <citation type="submission" date="2021-06" db="EMBL/GenBank/DDBJ databases">
        <authorList>
            <person name="Grouzdev D.S."/>
            <person name="Koziaeva V."/>
        </authorList>
    </citation>
    <scope>NUCLEOTIDE SEQUENCE [LARGE SCALE GENOMIC DNA]</scope>
    <source>
        <strain evidence="2 3">22</strain>
    </source>
</reference>
<name>A0A947GCH2_9HYPH</name>
<keyword evidence="3" id="KW-1185">Reference proteome</keyword>
<gene>
    <name evidence="2" type="ORF">KL771_18215</name>
</gene>
<evidence type="ECO:0000313" key="3">
    <source>
        <dbReference type="Proteomes" id="UP000766595"/>
    </source>
</evidence>
<dbReference type="InterPro" id="IPR007419">
    <property type="entry name" value="BFD-like_2Fe2S-bd_dom"/>
</dbReference>
<dbReference type="Pfam" id="PF04324">
    <property type="entry name" value="Fer2_BFD"/>
    <property type="match status" value="1"/>
</dbReference>
<feature type="domain" description="BFD-like [2Fe-2S]-binding" evidence="1">
    <location>
        <begin position="2"/>
        <end position="53"/>
    </location>
</feature>
<comment type="caution">
    <text evidence="2">The sequence shown here is derived from an EMBL/GenBank/DDBJ whole genome shotgun (WGS) entry which is preliminary data.</text>
</comment>
<sequence length="103" mass="11428">MIVCHCNVINDRQIRDVLAIERTPRPRTAGQVYKCMNCRPECGRCLPTIQRMLVEHGAACQVGCAVCPAGAMIEALQDVQESLGIEGRDETYRFDEVYAVAAE</sequence>
<organism evidence="2 3">
    <name type="scientific">Prosthecodimorpha staleyi</name>
    <dbReference type="NCBI Taxonomy" id="2840188"/>
    <lineage>
        <taxon>Bacteria</taxon>
        <taxon>Pseudomonadati</taxon>
        <taxon>Pseudomonadota</taxon>
        <taxon>Alphaproteobacteria</taxon>
        <taxon>Hyphomicrobiales</taxon>
        <taxon>Ancalomicrobiaceae</taxon>
        <taxon>Prosthecodimorpha</taxon>
    </lineage>
</organism>
<evidence type="ECO:0000259" key="1">
    <source>
        <dbReference type="Pfam" id="PF04324"/>
    </source>
</evidence>
<proteinExistence type="predicted"/>
<dbReference type="Gene3D" id="1.10.10.1100">
    <property type="entry name" value="BFD-like [2Fe-2S]-binding domain"/>
    <property type="match status" value="1"/>
</dbReference>